<feature type="transmembrane region" description="Helical" evidence="1">
    <location>
        <begin position="12"/>
        <end position="35"/>
    </location>
</feature>
<protein>
    <recommendedName>
        <fullName evidence="2">DUF4190 domain-containing protein</fullName>
    </recommendedName>
</protein>
<dbReference type="STRING" id="402384.HM131_17055"/>
<gene>
    <name evidence="3" type="ORF">HM131_17055</name>
</gene>
<dbReference type="AlphaFoldDB" id="A0A1W5ZYU6"/>
<keyword evidence="1" id="KW-0472">Membrane</keyword>
<dbReference type="KEGG" id="hmn:HM131_17055"/>
<reference evidence="3 4" key="1">
    <citation type="submission" date="2017-04" db="EMBL/GenBank/DDBJ databases">
        <title>The whole genome sequencing and assembly of Halobacillus mangrovi strain.</title>
        <authorList>
            <person name="Lee S.-J."/>
            <person name="Park M.-K."/>
            <person name="Kim J.-Y."/>
            <person name="Lee Y.-J."/>
            <person name="Yi H."/>
            <person name="Bahn Y.-S."/>
            <person name="Kim J.F."/>
            <person name="Lee D.-W."/>
        </authorList>
    </citation>
    <scope>NUCLEOTIDE SEQUENCE [LARGE SCALE GENOMIC DNA]</scope>
    <source>
        <strain evidence="3 4">KTB 131</strain>
    </source>
</reference>
<dbReference type="EMBL" id="CP020772">
    <property type="protein sequence ID" value="ARI78439.1"/>
    <property type="molecule type" value="Genomic_DNA"/>
</dbReference>
<evidence type="ECO:0000256" key="1">
    <source>
        <dbReference type="SAM" id="Phobius"/>
    </source>
</evidence>
<feature type="domain" description="DUF4190" evidence="2">
    <location>
        <begin position="5"/>
        <end position="64"/>
    </location>
</feature>
<evidence type="ECO:0000313" key="3">
    <source>
        <dbReference type="EMBL" id="ARI78439.1"/>
    </source>
</evidence>
<evidence type="ECO:0000313" key="4">
    <source>
        <dbReference type="Proteomes" id="UP000192527"/>
    </source>
</evidence>
<keyword evidence="4" id="KW-1185">Reference proteome</keyword>
<keyword evidence="1" id="KW-0812">Transmembrane</keyword>
<feature type="transmembrane region" description="Helical" evidence="1">
    <location>
        <begin position="56"/>
        <end position="80"/>
    </location>
</feature>
<accession>A0A1W5ZYU6</accession>
<organism evidence="3 4">
    <name type="scientific">Halobacillus mangrovi</name>
    <dbReference type="NCBI Taxonomy" id="402384"/>
    <lineage>
        <taxon>Bacteria</taxon>
        <taxon>Bacillati</taxon>
        <taxon>Bacillota</taxon>
        <taxon>Bacilli</taxon>
        <taxon>Bacillales</taxon>
        <taxon>Bacillaceae</taxon>
        <taxon>Halobacillus</taxon>
    </lineage>
</organism>
<dbReference type="OrthoDB" id="2972738at2"/>
<proteinExistence type="predicted"/>
<keyword evidence="1" id="KW-1133">Transmembrane helix</keyword>
<dbReference type="Pfam" id="PF13828">
    <property type="entry name" value="DUF4190"/>
    <property type="match status" value="1"/>
</dbReference>
<name>A0A1W5ZYU6_9BACI</name>
<dbReference type="InterPro" id="IPR025241">
    <property type="entry name" value="DUF4190"/>
</dbReference>
<evidence type="ECO:0000259" key="2">
    <source>
        <dbReference type="Pfam" id="PF13828"/>
    </source>
</evidence>
<dbReference type="RefSeq" id="WP_085030898.1">
    <property type="nucleotide sequence ID" value="NZ_CP020772.1"/>
</dbReference>
<sequence>MNQKAITSLTLGIMSLFIPIVGLILGILGLVYANGALKSISYTSEDGKKAAVAGKICSIVGICVQVGVILLAALGSIFFFSVG</sequence>
<dbReference type="Proteomes" id="UP000192527">
    <property type="component" value="Chromosome"/>
</dbReference>